<dbReference type="EMBL" id="FNIX01000022">
    <property type="protein sequence ID" value="SDP93454.1"/>
    <property type="molecule type" value="Genomic_DNA"/>
</dbReference>
<reference evidence="3" key="1">
    <citation type="submission" date="2016-10" db="EMBL/GenBank/DDBJ databases">
        <authorList>
            <person name="Varghese N."/>
            <person name="Submissions S."/>
        </authorList>
    </citation>
    <scope>NUCLEOTIDE SEQUENCE [LARGE SCALE GENOMIC DNA]</scope>
    <source>
        <strain evidence="3">CGMCC 4.6609</strain>
    </source>
</reference>
<dbReference type="AlphaFoldDB" id="A0A1H0WRW2"/>
<sequence length="86" mass="9861">MTGVWSHCPMPEDEGTGTNQPLDTTKLARIRHRWQQKERPITHMRSSLTDAATGEGFAHGRQNAFRKLSNTRSQRFSHCFNHLQTA</sequence>
<evidence type="ECO:0000256" key="1">
    <source>
        <dbReference type="SAM" id="MobiDB-lite"/>
    </source>
</evidence>
<proteinExistence type="predicted"/>
<dbReference type="RefSeq" id="WP_143022961.1">
    <property type="nucleotide sequence ID" value="NZ_FNIX01000022.1"/>
</dbReference>
<organism evidence="2 3">
    <name type="scientific">Lentzea jiangxiensis</name>
    <dbReference type="NCBI Taxonomy" id="641025"/>
    <lineage>
        <taxon>Bacteria</taxon>
        <taxon>Bacillati</taxon>
        <taxon>Actinomycetota</taxon>
        <taxon>Actinomycetes</taxon>
        <taxon>Pseudonocardiales</taxon>
        <taxon>Pseudonocardiaceae</taxon>
        <taxon>Lentzea</taxon>
    </lineage>
</organism>
<accession>A0A1H0WRW2</accession>
<protein>
    <submittedName>
        <fullName evidence="2">Uncharacterized protein</fullName>
    </submittedName>
</protein>
<evidence type="ECO:0000313" key="2">
    <source>
        <dbReference type="EMBL" id="SDP93454.1"/>
    </source>
</evidence>
<gene>
    <name evidence="2" type="ORF">SAMN05421507_12212</name>
</gene>
<keyword evidence="3" id="KW-1185">Reference proteome</keyword>
<name>A0A1H0WRW2_9PSEU</name>
<evidence type="ECO:0000313" key="3">
    <source>
        <dbReference type="Proteomes" id="UP000199691"/>
    </source>
</evidence>
<feature type="region of interest" description="Disordered" evidence="1">
    <location>
        <begin position="1"/>
        <end position="22"/>
    </location>
</feature>
<dbReference type="Proteomes" id="UP000199691">
    <property type="component" value="Unassembled WGS sequence"/>
</dbReference>